<dbReference type="EMBL" id="CP011309">
    <property type="protein sequence ID" value="AKF28204.1"/>
    <property type="molecule type" value="Genomic_DNA"/>
</dbReference>
<evidence type="ECO:0000313" key="1">
    <source>
        <dbReference type="EMBL" id="AKF28204.1"/>
    </source>
</evidence>
<keyword evidence="2" id="KW-1185">Reference proteome</keyword>
<accession>A0A0F6SRM2</accession>
<gene>
    <name evidence="1" type="ORF">YH66_11940</name>
</gene>
<reference evidence="1 2" key="1">
    <citation type="submission" date="2015-04" db="EMBL/GenBank/DDBJ databases">
        <title>Complete Genome Sequence of Brevibacterium flavum ATCC 15168.</title>
        <authorList>
            <person name="Ahn J."/>
            <person name="Park G."/>
            <person name="Jeon W."/>
            <person name="Jang Y."/>
            <person name="Jang M."/>
            <person name="Lee H."/>
            <person name="Lee H."/>
        </authorList>
    </citation>
    <scope>NUCLEOTIDE SEQUENCE [LARGE SCALE GENOMIC DNA]</scope>
    <source>
        <strain evidence="1 2">ATCC 15168</strain>
    </source>
</reference>
<sequence length="87" mass="9963">MLRSDSGNRENVDVVITVNPDEVRAWAEKHVHHIPAAVALILFRGADFYAGMEEEIDYRIVNPDSNGGRYETKRFHRYCSPWAEDSA</sequence>
<name>A0A0F6SRM2_9CORY</name>
<proteinExistence type="predicted"/>
<dbReference type="Proteomes" id="UP000034037">
    <property type="component" value="Chromosome"/>
</dbReference>
<dbReference type="AlphaFoldDB" id="A0A0F6SRM2"/>
<organism evidence="1 2">
    <name type="scientific">[Brevibacterium] flavum</name>
    <dbReference type="NCBI Taxonomy" id="92706"/>
    <lineage>
        <taxon>Bacteria</taxon>
        <taxon>Bacillati</taxon>
        <taxon>Actinomycetota</taxon>
        <taxon>Actinomycetes</taxon>
        <taxon>Mycobacteriales</taxon>
        <taxon>Corynebacteriaceae</taxon>
        <taxon>Corynebacterium</taxon>
    </lineage>
</organism>
<dbReference type="HOGENOM" id="CLU_2477261_0_0_11"/>
<evidence type="ECO:0000313" key="2">
    <source>
        <dbReference type="Proteomes" id="UP000034037"/>
    </source>
</evidence>
<dbReference type="RefSeq" id="WP_046552194.1">
    <property type="nucleotide sequence ID" value="NZ_CP011309.1"/>
</dbReference>
<protein>
    <submittedName>
        <fullName evidence="1">Uncharacterized protein</fullName>
    </submittedName>
</protein>